<evidence type="ECO:0000313" key="1">
    <source>
        <dbReference type="EMBL" id="QDU79149.1"/>
    </source>
</evidence>
<gene>
    <name evidence="1" type="ORF">Pla110_08540</name>
</gene>
<organism evidence="1 2">
    <name type="scientific">Polystyrenella longa</name>
    <dbReference type="NCBI Taxonomy" id="2528007"/>
    <lineage>
        <taxon>Bacteria</taxon>
        <taxon>Pseudomonadati</taxon>
        <taxon>Planctomycetota</taxon>
        <taxon>Planctomycetia</taxon>
        <taxon>Planctomycetales</taxon>
        <taxon>Planctomycetaceae</taxon>
        <taxon>Polystyrenella</taxon>
    </lineage>
</organism>
<dbReference type="Proteomes" id="UP000317178">
    <property type="component" value="Chromosome"/>
</dbReference>
<evidence type="ECO:0000313" key="2">
    <source>
        <dbReference type="Proteomes" id="UP000317178"/>
    </source>
</evidence>
<proteinExistence type="predicted"/>
<keyword evidence="2" id="KW-1185">Reference proteome</keyword>
<dbReference type="KEGG" id="plon:Pla110_08540"/>
<dbReference type="EMBL" id="CP036281">
    <property type="protein sequence ID" value="QDU79149.1"/>
    <property type="molecule type" value="Genomic_DNA"/>
</dbReference>
<dbReference type="AlphaFoldDB" id="A0A518CIU0"/>
<protein>
    <submittedName>
        <fullName evidence="1">Uncharacterized protein</fullName>
    </submittedName>
</protein>
<name>A0A518CIU0_9PLAN</name>
<reference evidence="1 2" key="1">
    <citation type="submission" date="2019-02" db="EMBL/GenBank/DDBJ databases">
        <title>Deep-cultivation of Planctomycetes and their phenomic and genomic characterization uncovers novel biology.</title>
        <authorList>
            <person name="Wiegand S."/>
            <person name="Jogler M."/>
            <person name="Boedeker C."/>
            <person name="Pinto D."/>
            <person name="Vollmers J."/>
            <person name="Rivas-Marin E."/>
            <person name="Kohn T."/>
            <person name="Peeters S.H."/>
            <person name="Heuer A."/>
            <person name="Rast P."/>
            <person name="Oberbeckmann S."/>
            <person name="Bunk B."/>
            <person name="Jeske O."/>
            <person name="Meyerdierks A."/>
            <person name="Storesund J.E."/>
            <person name="Kallscheuer N."/>
            <person name="Luecker S."/>
            <person name="Lage O.M."/>
            <person name="Pohl T."/>
            <person name="Merkel B.J."/>
            <person name="Hornburger P."/>
            <person name="Mueller R.-W."/>
            <person name="Bruemmer F."/>
            <person name="Labrenz M."/>
            <person name="Spormann A.M."/>
            <person name="Op den Camp H."/>
            <person name="Overmann J."/>
            <person name="Amann R."/>
            <person name="Jetten M.S.M."/>
            <person name="Mascher T."/>
            <person name="Medema M.H."/>
            <person name="Devos D.P."/>
            <person name="Kaster A.-K."/>
            <person name="Ovreas L."/>
            <person name="Rohde M."/>
            <person name="Galperin M.Y."/>
            <person name="Jogler C."/>
        </authorList>
    </citation>
    <scope>NUCLEOTIDE SEQUENCE [LARGE SCALE GENOMIC DNA]</scope>
    <source>
        <strain evidence="1 2">Pla110</strain>
    </source>
</reference>
<accession>A0A518CIU0</accession>
<sequence>MFHSFEPNQNTTISTLPSGLCRLLVGILQFLQAPFTAGEPGLEKRTSRTDSATTVCSIMQTRAFCFHHALKWFMPVISLENSPPLFLHSALNIKSKLLQRFHLDILKQVDRQITVHCSPALCRDSLLKDVLITGNGIISDRRFAPVC</sequence>